<evidence type="ECO:0000313" key="2">
    <source>
        <dbReference type="EMBL" id="SNR36040.1"/>
    </source>
</evidence>
<feature type="region of interest" description="Disordered" evidence="1">
    <location>
        <begin position="1"/>
        <end position="28"/>
    </location>
</feature>
<name>A0A238VNV4_9ACTN</name>
<organism evidence="2 3">
    <name type="scientific">Actinomadura mexicana</name>
    <dbReference type="NCBI Taxonomy" id="134959"/>
    <lineage>
        <taxon>Bacteria</taxon>
        <taxon>Bacillati</taxon>
        <taxon>Actinomycetota</taxon>
        <taxon>Actinomycetes</taxon>
        <taxon>Streptosporangiales</taxon>
        <taxon>Thermomonosporaceae</taxon>
        <taxon>Actinomadura</taxon>
    </lineage>
</organism>
<keyword evidence="3" id="KW-1185">Reference proteome</keyword>
<dbReference type="OrthoDB" id="4868979at2"/>
<evidence type="ECO:0000256" key="1">
    <source>
        <dbReference type="SAM" id="MobiDB-lite"/>
    </source>
</evidence>
<dbReference type="AlphaFoldDB" id="A0A238VNV4"/>
<dbReference type="Proteomes" id="UP000198420">
    <property type="component" value="Unassembled WGS sequence"/>
</dbReference>
<evidence type="ECO:0008006" key="4">
    <source>
        <dbReference type="Google" id="ProtNLM"/>
    </source>
</evidence>
<accession>A0A238VNV4</accession>
<proteinExistence type="predicted"/>
<protein>
    <recommendedName>
        <fullName evidence="4">ATP-dependent DNA helicase II</fullName>
    </recommendedName>
</protein>
<sequence>MKSTGPARRRHLPTSPFKPPPAAPPAKEFTLDDQVTHDKYGLGRVLEVEPGNAVLVDFGTRKVKILSPFTKLFRL</sequence>
<reference evidence="3" key="1">
    <citation type="submission" date="2017-06" db="EMBL/GenBank/DDBJ databases">
        <authorList>
            <person name="Varghese N."/>
            <person name="Submissions S."/>
        </authorList>
    </citation>
    <scope>NUCLEOTIDE SEQUENCE [LARGE SCALE GENOMIC DNA]</scope>
    <source>
        <strain evidence="3">DSM 44485</strain>
    </source>
</reference>
<dbReference type="RefSeq" id="WP_089310457.1">
    <property type="nucleotide sequence ID" value="NZ_FZNP01000002.1"/>
</dbReference>
<dbReference type="EMBL" id="FZNP01000002">
    <property type="protein sequence ID" value="SNR36040.1"/>
    <property type="molecule type" value="Genomic_DNA"/>
</dbReference>
<evidence type="ECO:0000313" key="3">
    <source>
        <dbReference type="Proteomes" id="UP000198420"/>
    </source>
</evidence>
<gene>
    <name evidence="2" type="ORF">SAMN06265355_102149</name>
</gene>